<organism evidence="1 2">
    <name type="scientific">Corynebacterium accolens</name>
    <dbReference type="NCBI Taxonomy" id="38284"/>
    <lineage>
        <taxon>Bacteria</taxon>
        <taxon>Bacillati</taxon>
        <taxon>Actinomycetota</taxon>
        <taxon>Actinomycetes</taxon>
        <taxon>Mycobacteriales</taxon>
        <taxon>Corynebacteriaceae</taxon>
        <taxon>Corynebacterium</taxon>
    </lineage>
</organism>
<comment type="caution">
    <text evidence="1">The sequence shown here is derived from an EMBL/GenBank/DDBJ whole genome shotgun (WGS) entry which is preliminary data.</text>
</comment>
<sequence length="132" mass="14459">MNTRVHEAVATATAPSAWPHRNAGQVHTAVLTIAGMPRKLRPAVERAMARCITTESEFIVPGDDPLTAQWCTRWYRDMPGDAELVRAVVPARVGIGCRQVITGTQKELAALEREVELLSSEHAFSARVDVTI</sequence>
<gene>
    <name evidence="1" type="ORF">COM45_11200</name>
</gene>
<reference evidence="1 2" key="1">
    <citation type="submission" date="2017-09" db="EMBL/GenBank/DDBJ databases">
        <title>Draft Genome Sequence of Corynebacterium accolens AH4003.</title>
        <authorList>
            <person name="Chen Y."/>
            <person name="Oosthuysen W.F."/>
            <person name="Kelley S."/>
            <person name="Horswill A."/>
        </authorList>
    </citation>
    <scope>NUCLEOTIDE SEQUENCE [LARGE SCALE GENOMIC DNA]</scope>
    <source>
        <strain evidence="1 2">AH4003</strain>
    </source>
</reference>
<dbReference type="Proteomes" id="UP000218690">
    <property type="component" value="Unassembled WGS sequence"/>
</dbReference>
<evidence type="ECO:0000313" key="1">
    <source>
        <dbReference type="EMBL" id="PCC81971.1"/>
    </source>
</evidence>
<protein>
    <submittedName>
        <fullName evidence="1">Uncharacterized protein</fullName>
    </submittedName>
</protein>
<evidence type="ECO:0000313" key="2">
    <source>
        <dbReference type="Proteomes" id="UP000218690"/>
    </source>
</evidence>
<name>A0A2A4AHK4_9CORY</name>
<dbReference type="AlphaFoldDB" id="A0A2A4AHK4"/>
<dbReference type="EMBL" id="NWBP01000034">
    <property type="protein sequence ID" value="PCC81971.1"/>
    <property type="molecule type" value="Genomic_DNA"/>
</dbReference>
<accession>A0A2A4AHK4</accession>
<proteinExistence type="predicted"/>